<dbReference type="GO" id="GO:0016020">
    <property type="term" value="C:membrane"/>
    <property type="evidence" value="ECO:0007669"/>
    <property type="project" value="UniProtKB-SubCell"/>
</dbReference>
<dbReference type="PROSITE" id="PS51469">
    <property type="entry name" value="SUN"/>
    <property type="match status" value="1"/>
</dbReference>
<evidence type="ECO:0000313" key="9">
    <source>
        <dbReference type="Proteomes" id="UP001634393"/>
    </source>
</evidence>
<keyword evidence="9" id="KW-1185">Reference proteome</keyword>
<comment type="subcellular location">
    <subcellularLocation>
        <location evidence="1">Membrane</location>
    </subcellularLocation>
</comment>
<sequence length="324" mass="36788">MVRRNASSRGGGYDDDNSKSNSSFVKPIQPRKSWNRWLSVVKAFRYILGLLGFIVSVYLSWCLRNSGGSNIFNVEDFVVNFKNANKNRGMDRDEIIGIVREVVEKEIGTESFLTKEEFQEFVEEFKKARKQIIGYAAEIVEKEIERHAADGLGMVDYAMAGSMVVDHSQPDFVCEKNEYFWVCKIAEKMITPSFGEPGQCFPLAGDNGFVEIRLRDTIVVEAVTLEHVAKSVAFTRISAPKECRVSGWLHGPNFYGKVDDDKKFLLTEFTYDLEKKNVQTYKVVESAASKLVDTIRLDFTSNHGGSYTCIYRLRVHGHLSEHLS</sequence>
<feature type="transmembrane region" description="Helical" evidence="6">
    <location>
        <begin position="43"/>
        <end position="61"/>
    </location>
</feature>
<dbReference type="InterPro" id="IPR045119">
    <property type="entry name" value="SUN1-5"/>
</dbReference>
<evidence type="ECO:0000256" key="2">
    <source>
        <dbReference type="ARBA" id="ARBA00022692"/>
    </source>
</evidence>
<evidence type="ECO:0000313" key="8">
    <source>
        <dbReference type="EMBL" id="KAL3814329.1"/>
    </source>
</evidence>
<dbReference type="InterPro" id="IPR012919">
    <property type="entry name" value="SUN_dom"/>
</dbReference>
<organism evidence="8 9">
    <name type="scientific">Penstemon smallii</name>
    <dbReference type="NCBI Taxonomy" id="265156"/>
    <lineage>
        <taxon>Eukaryota</taxon>
        <taxon>Viridiplantae</taxon>
        <taxon>Streptophyta</taxon>
        <taxon>Embryophyta</taxon>
        <taxon>Tracheophyta</taxon>
        <taxon>Spermatophyta</taxon>
        <taxon>Magnoliopsida</taxon>
        <taxon>eudicotyledons</taxon>
        <taxon>Gunneridae</taxon>
        <taxon>Pentapetalae</taxon>
        <taxon>asterids</taxon>
        <taxon>lamiids</taxon>
        <taxon>Lamiales</taxon>
        <taxon>Plantaginaceae</taxon>
        <taxon>Cheloneae</taxon>
        <taxon>Penstemon</taxon>
    </lineage>
</organism>
<feature type="region of interest" description="Disordered" evidence="5">
    <location>
        <begin position="1"/>
        <end position="24"/>
    </location>
</feature>
<evidence type="ECO:0000259" key="7">
    <source>
        <dbReference type="PROSITE" id="PS51469"/>
    </source>
</evidence>
<evidence type="ECO:0000256" key="3">
    <source>
        <dbReference type="ARBA" id="ARBA00022989"/>
    </source>
</evidence>
<dbReference type="Gene3D" id="2.60.120.260">
    <property type="entry name" value="Galactose-binding domain-like"/>
    <property type="match status" value="1"/>
</dbReference>
<evidence type="ECO:0000256" key="1">
    <source>
        <dbReference type="ARBA" id="ARBA00004370"/>
    </source>
</evidence>
<dbReference type="GO" id="GO:0005635">
    <property type="term" value="C:nuclear envelope"/>
    <property type="evidence" value="ECO:0007669"/>
    <property type="project" value="UniProtKB-ARBA"/>
</dbReference>
<name>A0ABD3RMY7_9LAMI</name>
<dbReference type="Pfam" id="PF07738">
    <property type="entry name" value="Sad1_UNC"/>
    <property type="match status" value="1"/>
</dbReference>
<feature type="domain" description="SUN" evidence="7">
    <location>
        <begin position="136"/>
        <end position="320"/>
    </location>
</feature>
<dbReference type="PANTHER" id="PTHR12911">
    <property type="entry name" value="SAD1/UNC-84-LIKE PROTEIN-RELATED"/>
    <property type="match status" value="1"/>
</dbReference>
<accession>A0ABD3RMY7</accession>
<evidence type="ECO:0000256" key="4">
    <source>
        <dbReference type="ARBA" id="ARBA00023136"/>
    </source>
</evidence>
<dbReference type="EMBL" id="JBJXBP010000008">
    <property type="protein sequence ID" value="KAL3814329.1"/>
    <property type="molecule type" value="Genomic_DNA"/>
</dbReference>
<keyword evidence="2 6" id="KW-0812">Transmembrane</keyword>
<protein>
    <recommendedName>
        <fullName evidence="7">SUN domain-containing protein</fullName>
    </recommendedName>
</protein>
<evidence type="ECO:0000256" key="6">
    <source>
        <dbReference type="SAM" id="Phobius"/>
    </source>
</evidence>
<keyword evidence="4 6" id="KW-0472">Membrane</keyword>
<comment type="caution">
    <text evidence="8">The sequence shown here is derived from an EMBL/GenBank/DDBJ whole genome shotgun (WGS) entry which is preliminary data.</text>
</comment>
<gene>
    <name evidence="8" type="ORF">ACJIZ3_015597</name>
</gene>
<dbReference type="PANTHER" id="PTHR12911:SF8">
    <property type="entry name" value="KLAROID PROTEIN-RELATED"/>
    <property type="match status" value="1"/>
</dbReference>
<reference evidence="8 9" key="1">
    <citation type="submission" date="2024-12" db="EMBL/GenBank/DDBJ databases">
        <title>The unique morphological basis and parallel evolutionary history of personate flowers in Penstemon.</title>
        <authorList>
            <person name="Depatie T.H."/>
            <person name="Wessinger C.A."/>
        </authorList>
    </citation>
    <scope>NUCLEOTIDE SEQUENCE [LARGE SCALE GENOMIC DNA]</scope>
    <source>
        <strain evidence="8">WTNN_2</strain>
        <tissue evidence="8">Leaf</tissue>
    </source>
</reference>
<dbReference type="Proteomes" id="UP001634393">
    <property type="component" value="Unassembled WGS sequence"/>
</dbReference>
<dbReference type="AlphaFoldDB" id="A0ABD3RMY7"/>
<keyword evidence="3 6" id="KW-1133">Transmembrane helix</keyword>
<proteinExistence type="predicted"/>
<evidence type="ECO:0000256" key="5">
    <source>
        <dbReference type="SAM" id="MobiDB-lite"/>
    </source>
</evidence>